<dbReference type="Proteomes" id="UP000006729">
    <property type="component" value="Chromosome 1"/>
</dbReference>
<dbReference type="PANTHER" id="PTHR35630:SF1">
    <property type="entry name" value="LEGUMINOSIN GROUP486 SECRETED PEPTIDE"/>
    <property type="match status" value="1"/>
</dbReference>
<evidence type="ECO:0000256" key="3">
    <source>
        <dbReference type="ARBA" id="ARBA00022471"/>
    </source>
</evidence>
<dbReference type="eggNOG" id="ENOG502S6K9">
    <property type="taxonomic scope" value="Eukaryota"/>
</dbReference>
<protein>
    <recommendedName>
        <fullName evidence="9">S-protein homolog</fullName>
    </recommendedName>
</protein>
<proteinExistence type="inferred from homology"/>
<evidence type="ECO:0000256" key="4">
    <source>
        <dbReference type="ARBA" id="ARBA00022525"/>
    </source>
</evidence>
<name>B9GMH6_POPTR</name>
<dbReference type="Pfam" id="PF05938">
    <property type="entry name" value="Self-incomp_S1"/>
    <property type="match status" value="1"/>
</dbReference>
<dbReference type="Gramene" id="Potri.001G053200.1.v4.1">
    <property type="protein sequence ID" value="Potri.001G053200.1.v4.1"/>
    <property type="gene ID" value="Potri.001G053200.v4.1"/>
</dbReference>
<dbReference type="AlphaFoldDB" id="B9GMH6"/>
<keyword evidence="5 6" id="KW-0732">Signal</keyword>
<comment type="similarity">
    <text evidence="2">Belongs to the plant self-incompatibility (S1) protein family.</text>
</comment>
<dbReference type="PANTHER" id="PTHR35630">
    <property type="entry name" value="LEGUMINOSIN GROUP486 SECRETED PEPTIDE"/>
    <property type="match status" value="1"/>
</dbReference>
<organism evidence="7 8">
    <name type="scientific">Populus trichocarpa</name>
    <name type="common">Western balsam poplar</name>
    <name type="synonym">Populus balsamifera subsp. trichocarpa</name>
    <dbReference type="NCBI Taxonomy" id="3694"/>
    <lineage>
        <taxon>Eukaryota</taxon>
        <taxon>Viridiplantae</taxon>
        <taxon>Streptophyta</taxon>
        <taxon>Embryophyta</taxon>
        <taxon>Tracheophyta</taxon>
        <taxon>Spermatophyta</taxon>
        <taxon>Magnoliopsida</taxon>
        <taxon>eudicotyledons</taxon>
        <taxon>Gunneridae</taxon>
        <taxon>Pentapetalae</taxon>
        <taxon>rosids</taxon>
        <taxon>fabids</taxon>
        <taxon>Malpighiales</taxon>
        <taxon>Salicaceae</taxon>
        <taxon>Saliceae</taxon>
        <taxon>Populus</taxon>
    </lineage>
</organism>
<evidence type="ECO:0000313" key="8">
    <source>
        <dbReference type="Proteomes" id="UP000006729"/>
    </source>
</evidence>
<reference evidence="7 8" key="1">
    <citation type="journal article" date="2006" name="Science">
        <title>The genome of black cottonwood, Populus trichocarpa (Torr. &amp; Gray).</title>
        <authorList>
            <person name="Tuskan G.A."/>
            <person name="Difazio S."/>
            <person name="Jansson S."/>
            <person name="Bohlmann J."/>
            <person name="Grigoriev I."/>
            <person name="Hellsten U."/>
            <person name="Putnam N."/>
            <person name="Ralph S."/>
            <person name="Rombauts S."/>
            <person name="Salamov A."/>
            <person name="Schein J."/>
            <person name="Sterck L."/>
            <person name="Aerts A."/>
            <person name="Bhalerao R.R."/>
            <person name="Bhalerao R.P."/>
            <person name="Blaudez D."/>
            <person name="Boerjan W."/>
            <person name="Brun A."/>
            <person name="Brunner A."/>
            <person name="Busov V."/>
            <person name="Campbell M."/>
            <person name="Carlson J."/>
            <person name="Chalot M."/>
            <person name="Chapman J."/>
            <person name="Chen G.L."/>
            <person name="Cooper D."/>
            <person name="Coutinho P.M."/>
            <person name="Couturier J."/>
            <person name="Covert S."/>
            <person name="Cronk Q."/>
            <person name="Cunningham R."/>
            <person name="Davis J."/>
            <person name="Degroeve S."/>
            <person name="Dejardin A."/>
            <person name="Depamphilis C."/>
            <person name="Detter J."/>
            <person name="Dirks B."/>
            <person name="Dubchak I."/>
            <person name="Duplessis S."/>
            <person name="Ehlting J."/>
            <person name="Ellis B."/>
            <person name="Gendler K."/>
            <person name="Goodstein D."/>
            <person name="Gribskov M."/>
            <person name="Grimwood J."/>
            <person name="Groover A."/>
            <person name="Gunter L."/>
            <person name="Hamberger B."/>
            <person name="Heinze B."/>
            <person name="Helariutta Y."/>
            <person name="Henrissat B."/>
            <person name="Holligan D."/>
            <person name="Holt R."/>
            <person name="Huang W."/>
            <person name="Islam-Faridi N."/>
            <person name="Jones S."/>
            <person name="Jones-Rhoades M."/>
            <person name="Jorgensen R."/>
            <person name="Joshi C."/>
            <person name="Kangasjarvi J."/>
            <person name="Karlsson J."/>
            <person name="Kelleher C."/>
            <person name="Kirkpatrick R."/>
            <person name="Kirst M."/>
            <person name="Kohler A."/>
            <person name="Kalluri U."/>
            <person name="Larimer F."/>
            <person name="Leebens-Mack J."/>
            <person name="Leple J.C."/>
            <person name="Locascio P."/>
            <person name="Lou Y."/>
            <person name="Lucas S."/>
            <person name="Martin F."/>
            <person name="Montanini B."/>
            <person name="Napoli C."/>
            <person name="Nelson D.R."/>
            <person name="Nelson C."/>
            <person name="Nieminen K."/>
            <person name="Nilsson O."/>
            <person name="Pereda V."/>
            <person name="Peter G."/>
            <person name="Philippe R."/>
            <person name="Pilate G."/>
            <person name="Poliakov A."/>
            <person name="Razumovskaya J."/>
            <person name="Richardson P."/>
            <person name="Rinaldi C."/>
            <person name="Ritland K."/>
            <person name="Rouze P."/>
            <person name="Ryaboy D."/>
            <person name="Schmutz J."/>
            <person name="Schrader J."/>
            <person name="Segerman B."/>
            <person name="Shin H."/>
            <person name="Siddiqui A."/>
            <person name="Sterky F."/>
            <person name="Terry A."/>
            <person name="Tsai C.J."/>
            <person name="Uberbacher E."/>
            <person name="Unneberg P."/>
            <person name="Vahala J."/>
            <person name="Wall K."/>
            <person name="Wessler S."/>
            <person name="Yang G."/>
            <person name="Yin T."/>
            <person name="Douglas C."/>
            <person name="Marra M."/>
            <person name="Sandberg G."/>
            <person name="Van de Peer Y."/>
            <person name="Rokhsar D."/>
        </authorList>
    </citation>
    <scope>NUCLEOTIDE SEQUENCE [LARGE SCALE GENOMIC DNA]</scope>
    <source>
        <strain evidence="8">cv. Nisqually</strain>
    </source>
</reference>
<feature type="chain" id="PRO_5030165837" description="S-protein homolog" evidence="6">
    <location>
        <begin position="24"/>
        <end position="133"/>
    </location>
</feature>
<evidence type="ECO:0000256" key="1">
    <source>
        <dbReference type="ARBA" id="ARBA00004613"/>
    </source>
</evidence>
<dbReference type="SMR" id="B9GMH6"/>
<evidence type="ECO:0000313" key="7">
    <source>
        <dbReference type="EMBL" id="PNT52817.1"/>
    </source>
</evidence>
<comment type="subcellular location">
    <subcellularLocation>
        <location evidence="1">Secreted</location>
    </subcellularLocation>
</comment>
<dbReference type="HOGENOM" id="CLU_143825_1_0_1"/>
<dbReference type="InParanoid" id="B9GMH6"/>
<dbReference type="GO" id="GO:0060320">
    <property type="term" value="P:rejection of self pollen"/>
    <property type="evidence" value="ECO:0007669"/>
    <property type="project" value="UniProtKB-KW"/>
</dbReference>
<dbReference type="OMA" id="GEDYQFG"/>
<keyword evidence="3" id="KW-0713">Self-incompatibility</keyword>
<evidence type="ECO:0008006" key="9">
    <source>
        <dbReference type="Google" id="ProtNLM"/>
    </source>
</evidence>
<sequence length="133" mass="15699">MTGFISFLLFLVLPLCLLSTATADEHDEHRLPFVQVINALPKNSKPMQVSCSTKNINIGKRSLVNGEVFKWRAAQRKLHSCGALWERLFASWHAFQPRRDENHETVYWMVKEDGFFISWDKANWVRKYRWETE</sequence>
<accession>B9GMH6</accession>
<evidence type="ECO:0000256" key="2">
    <source>
        <dbReference type="ARBA" id="ARBA00005581"/>
    </source>
</evidence>
<dbReference type="EMBL" id="CM009290">
    <property type="protein sequence ID" value="PNT52817.1"/>
    <property type="molecule type" value="Genomic_DNA"/>
</dbReference>
<evidence type="ECO:0000256" key="5">
    <source>
        <dbReference type="ARBA" id="ARBA00022729"/>
    </source>
</evidence>
<evidence type="ECO:0000256" key="6">
    <source>
        <dbReference type="SAM" id="SignalP"/>
    </source>
</evidence>
<keyword evidence="8" id="KW-1185">Reference proteome</keyword>
<dbReference type="InterPro" id="IPR010264">
    <property type="entry name" value="Self-incomp_S1"/>
</dbReference>
<dbReference type="OrthoDB" id="826549at2759"/>
<dbReference type="KEGG" id="pop:7482770"/>
<keyword evidence="4" id="KW-0964">Secreted</keyword>
<gene>
    <name evidence="7" type="ORF">POPTR_001G053200</name>
</gene>
<dbReference type="GO" id="GO:0005576">
    <property type="term" value="C:extracellular region"/>
    <property type="evidence" value="ECO:0007669"/>
    <property type="project" value="UniProtKB-SubCell"/>
</dbReference>
<feature type="signal peptide" evidence="6">
    <location>
        <begin position="1"/>
        <end position="23"/>
    </location>
</feature>